<gene>
    <name evidence="8" type="ORF">EV44_g5826</name>
</gene>
<evidence type="ECO:0000256" key="4">
    <source>
        <dbReference type="ARBA" id="ARBA00022989"/>
    </source>
</evidence>
<dbReference type="EMBL" id="JNVN01003979">
    <property type="protein sequence ID" value="KHJ30561.1"/>
    <property type="molecule type" value="Genomic_DNA"/>
</dbReference>
<feature type="transmembrane region" description="Helical" evidence="7">
    <location>
        <begin position="134"/>
        <end position="154"/>
    </location>
</feature>
<evidence type="ECO:0000313" key="9">
    <source>
        <dbReference type="Proteomes" id="UP000030854"/>
    </source>
</evidence>
<reference evidence="8 9" key="1">
    <citation type="journal article" date="2014" name="BMC Genomics">
        <title>Adaptive genomic structural variation in the grape powdery mildew pathogen, Erysiphe necator.</title>
        <authorList>
            <person name="Jones L."/>
            <person name="Riaz S."/>
            <person name="Morales-Cruz A."/>
            <person name="Amrine K.C."/>
            <person name="McGuire B."/>
            <person name="Gubler W.D."/>
            <person name="Walker M.A."/>
            <person name="Cantu D."/>
        </authorList>
    </citation>
    <scope>NUCLEOTIDE SEQUENCE [LARGE SCALE GENOMIC DNA]</scope>
    <source>
        <strain evidence="9">c</strain>
    </source>
</reference>
<dbReference type="Pfam" id="PF06609">
    <property type="entry name" value="TRI12"/>
    <property type="match status" value="1"/>
</dbReference>
<dbReference type="AlphaFoldDB" id="A0A0B1P0W5"/>
<dbReference type="SUPFAM" id="SSF103473">
    <property type="entry name" value="MFS general substrate transporter"/>
    <property type="match status" value="1"/>
</dbReference>
<dbReference type="InterPro" id="IPR010573">
    <property type="entry name" value="MFS_Str1/Tri12-like"/>
</dbReference>
<evidence type="ECO:0000313" key="8">
    <source>
        <dbReference type="EMBL" id="KHJ30561.1"/>
    </source>
</evidence>
<proteinExistence type="predicted"/>
<dbReference type="GO" id="GO:0022857">
    <property type="term" value="F:transmembrane transporter activity"/>
    <property type="evidence" value="ECO:0007669"/>
    <property type="project" value="InterPro"/>
</dbReference>
<evidence type="ECO:0000256" key="7">
    <source>
        <dbReference type="SAM" id="Phobius"/>
    </source>
</evidence>
<evidence type="ECO:0000256" key="6">
    <source>
        <dbReference type="SAM" id="MobiDB-lite"/>
    </source>
</evidence>
<sequence>MLMVVFFLPLKKVDGNWKSKIKTVDFLGVLLTLAASSLTILGLSWGGVVYPWLSVHVIVSLILGTLSAVAFLLWEWKGAQLPLLSVMIFKSRMVQATTVITFLSGWNYLVQTFFIPSFYQLAYGYTPTRAASMLLPIILVQTASSTLSGLVVSWRGRYRESLIFGYILWSISLGLHSSLTPSSNLATQLGYGFLLGFGTGHCFQPSLIAMQASVTKEYMAVITGVRSYLQCLGGTFGLAITGSILNRILLNAFDYASKHGLAALSSEQIKQILRNPTSLASITDSKILDKADVIKSLTLEAYFDGFRRIFYLSTALGIIPIIVTIFFIPQVELKTEKRPQENEIESNDCKSISDASKTSSF</sequence>
<evidence type="ECO:0000256" key="5">
    <source>
        <dbReference type="ARBA" id="ARBA00023136"/>
    </source>
</evidence>
<feature type="transmembrane region" description="Helical" evidence="7">
    <location>
        <begin position="94"/>
        <end position="114"/>
    </location>
</feature>
<dbReference type="PANTHER" id="PTHR23501">
    <property type="entry name" value="MAJOR FACILITATOR SUPERFAMILY"/>
    <property type="match status" value="1"/>
</dbReference>
<accession>A0A0B1P0W5</accession>
<dbReference type="PANTHER" id="PTHR23501:SF189">
    <property type="entry name" value="DRUG TRANSPORTER, PUTATIVE (AFU_ORTHOLOGUE AFUA_4G03920)-RELATED"/>
    <property type="match status" value="1"/>
</dbReference>
<dbReference type="STRING" id="52586.A0A0B1P0W5"/>
<comment type="caution">
    <text evidence="8">The sequence shown here is derived from an EMBL/GenBank/DDBJ whole genome shotgun (WGS) entry which is preliminary data.</text>
</comment>
<comment type="subcellular location">
    <subcellularLocation>
        <location evidence="1">Membrane</location>
        <topology evidence="1">Multi-pass membrane protein</topology>
    </subcellularLocation>
</comment>
<dbReference type="Gene3D" id="1.20.1250.20">
    <property type="entry name" value="MFS general substrate transporter like domains"/>
    <property type="match status" value="1"/>
</dbReference>
<feature type="transmembrane region" description="Helical" evidence="7">
    <location>
        <begin position="191"/>
        <end position="210"/>
    </location>
</feature>
<name>A0A0B1P0W5_UNCNE</name>
<dbReference type="HOGENOM" id="CLU_000960_8_1_1"/>
<feature type="compositionally biased region" description="Polar residues" evidence="6">
    <location>
        <begin position="349"/>
        <end position="361"/>
    </location>
</feature>
<feature type="region of interest" description="Disordered" evidence="6">
    <location>
        <begin position="338"/>
        <end position="361"/>
    </location>
</feature>
<dbReference type="InterPro" id="IPR036259">
    <property type="entry name" value="MFS_trans_sf"/>
</dbReference>
<feature type="transmembrane region" description="Helical" evidence="7">
    <location>
        <begin position="309"/>
        <end position="328"/>
    </location>
</feature>
<keyword evidence="5 7" id="KW-0472">Membrane</keyword>
<feature type="transmembrane region" description="Helical" evidence="7">
    <location>
        <begin position="161"/>
        <end position="179"/>
    </location>
</feature>
<evidence type="ECO:0000256" key="2">
    <source>
        <dbReference type="ARBA" id="ARBA00022448"/>
    </source>
</evidence>
<protein>
    <submittedName>
        <fullName evidence="8">Putative mfs drug transporter</fullName>
    </submittedName>
</protein>
<keyword evidence="4 7" id="KW-1133">Transmembrane helix</keyword>
<evidence type="ECO:0000256" key="1">
    <source>
        <dbReference type="ARBA" id="ARBA00004141"/>
    </source>
</evidence>
<dbReference type="OMA" id="RRAMICF"/>
<keyword evidence="9" id="KW-1185">Reference proteome</keyword>
<organism evidence="8 9">
    <name type="scientific">Uncinula necator</name>
    <name type="common">Grape powdery mildew</name>
    <dbReference type="NCBI Taxonomy" id="52586"/>
    <lineage>
        <taxon>Eukaryota</taxon>
        <taxon>Fungi</taxon>
        <taxon>Dikarya</taxon>
        <taxon>Ascomycota</taxon>
        <taxon>Pezizomycotina</taxon>
        <taxon>Leotiomycetes</taxon>
        <taxon>Erysiphales</taxon>
        <taxon>Erysiphaceae</taxon>
        <taxon>Erysiphe</taxon>
    </lineage>
</organism>
<feature type="transmembrane region" description="Helical" evidence="7">
    <location>
        <begin position="52"/>
        <end position="74"/>
    </location>
</feature>
<feature type="transmembrane region" description="Helical" evidence="7">
    <location>
        <begin position="26"/>
        <end position="46"/>
    </location>
</feature>
<evidence type="ECO:0000256" key="3">
    <source>
        <dbReference type="ARBA" id="ARBA00022692"/>
    </source>
</evidence>
<feature type="transmembrane region" description="Helical" evidence="7">
    <location>
        <begin position="231"/>
        <end position="250"/>
    </location>
</feature>
<dbReference type="Proteomes" id="UP000030854">
    <property type="component" value="Unassembled WGS sequence"/>
</dbReference>
<keyword evidence="3 7" id="KW-0812">Transmembrane</keyword>
<keyword evidence="2" id="KW-0813">Transport</keyword>
<dbReference type="GO" id="GO:0005886">
    <property type="term" value="C:plasma membrane"/>
    <property type="evidence" value="ECO:0007669"/>
    <property type="project" value="TreeGrafter"/>
</dbReference>